<name>A0A9D1MAH2_9FIRM</name>
<gene>
    <name evidence="3" type="ORF">IAA61_02245</name>
</gene>
<dbReference type="InterPro" id="IPR001119">
    <property type="entry name" value="SLH_dom"/>
</dbReference>
<evidence type="ECO:0000313" key="3">
    <source>
        <dbReference type="EMBL" id="HIU56619.1"/>
    </source>
</evidence>
<feature type="domain" description="SLH" evidence="2">
    <location>
        <begin position="201"/>
        <end position="264"/>
    </location>
</feature>
<sequence>MDLPNSMIFADALGIFDASEIASATICNMDTNTYKNLSTEEINEFYETASAVTVWRKINPTPFRGTCVNFTTVDGTNISYYFESGVQIGTYGVDNYVCYMPAKEDAAELSYLETEFLDAEDKYGGTLWNVSTAWDFLKLPQDPWAIPEIQVAAARSLVPYEFTDKYNDNITREQFAVLLENTIVVAGNYANMNAYMNEAGISYIPGRFSDCAGRNEAIDRLCAVGVISGRSDTEFAPDGAVSRQEAAAMITRVADLFMYVGTNYTIESTDADSVDEWARFYVNWVADKGIMSGDDQNRFDPHGSLTVQQAIASINRLYNLITYWES</sequence>
<dbReference type="EMBL" id="DVNB01000024">
    <property type="protein sequence ID" value="HIU56619.1"/>
    <property type="molecule type" value="Genomic_DNA"/>
</dbReference>
<dbReference type="PROSITE" id="PS51272">
    <property type="entry name" value="SLH"/>
    <property type="match status" value="2"/>
</dbReference>
<dbReference type="AlphaFoldDB" id="A0A9D1MAH2"/>
<reference evidence="3" key="2">
    <citation type="journal article" date="2021" name="PeerJ">
        <title>Extensive microbial diversity within the chicken gut microbiome revealed by metagenomics and culture.</title>
        <authorList>
            <person name="Gilroy R."/>
            <person name="Ravi A."/>
            <person name="Getino M."/>
            <person name="Pursley I."/>
            <person name="Horton D.L."/>
            <person name="Alikhan N.F."/>
            <person name="Baker D."/>
            <person name="Gharbi K."/>
            <person name="Hall N."/>
            <person name="Watson M."/>
            <person name="Adriaenssens E.M."/>
            <person name="Foster-Nyarko E."/>
            <person name="Jarju S."/>
            <person name="Secka A."/>
            <person name="Antonio M."/>
            <person name="Oren A."/>
            <person name="Chaudhuri R.R."/>
            <person name="La Ragione R."/>
            <person name="Hildebrand F."/>
            <person name="Pallen M.J."/>
        </authorList>
    </citation>
    <scope>NUCLEOTIDE SEQUENCE</scope>
    <source>
        <strain evidence="3">USAMLcec3-3695</strain>
    </source>
</reference>
<keyword evidence="1" id="KW-0677">Repeat</keyword>
<proteinExistence type="predicted"/>
<evidence type="ECO:0000259" key="2">
    <source>
        <dbReference type="PROSITE" id="PS51272"/>
    </source>
</evidence>
<reference evidence="3" key="1">
    <citation type="submission" date="2020-10" db="EMBL/GenBank/DDBJ databases">
        <authorList>
            <person name="Gilroy R."/>
        </authorList>
    </citation>
    <scope>NUCLEOTIDE SEQUENCE</scope>
    <source>
        <strain evidence="3">USAMLcec3-3695</strain>
    </source>
</reference>
<dbReference type="Pfam" id="PF00395">
    <property type="entry name" value="SLH"/>
    <property type="match status" value="2"/>
</dbReference>
<organism evidence="3 4">
    <name type="scientific">Candidatus Ornithomonoglobus merdipullorum</name>
    <dbReference type="NCBI Taxonomy" id="2840895"/>
    <lineage>
        <taxon>Bacteria</taxon>
        <taxon>Bacillati</taxon>
        <taxon>Bacillota</taxon>
        <taxon>Clostridia</taxon>
        <taxon>Candidatus Ornithomonoglobus</taxon>
    </lineage>
</organism>
<evidence type="ECO:0000313" key="4">
    <source>
        <dbReference type="Proteomes" id="UP000824109"/>
    </source>
</evidence>
<protein>
    <submittedName>
        <fullName evidence="3">S-layer homology domain-containing protein</fullName>
    </submittedName>
</protein>
<dbReference type="Proteomes" id="UP000824109">
    <property type="component" value="Unassembled WGS sequence"/>
</dbReference>
<feature type="domain" description="SLH" evidence="2">
    <location>
        <begin position="265"/>
        <end position="326"/>
    </location>
</feature>
<comment type="caution">
    <text evidence="3">The sequence shown here is derived from an EMBL/GenBank/DDBJ whole genome shotgun (WGS) entry which is preliminary data.</text>
</comment>
<evidence type="ECO:0000256" key="1">
    <source>
        <dbReference type="ARBA" id="ARBA00022737"/>
    </source>
</evidence>
<accession>A0A9D1MAH2</accession>